<accession>A0A518B324</accession>
<evidence type="ECO:0000313" key="2">
    <source>
        <dbReference type="Proteomes" id="UP000317093"/>
    </source>
</evidence>
<dbReference type="InterPro" id="IPR026350">
    <property type="entry name" value="GxxExxY"/>
</dbReference>
<keyword evidence="2" id="KW-1185">Reference proteome</keyword>
<dbReference type="NCBIfam" id="TIGR04256">
    <property type="entry name" value="GxxExxY"/>
    <property type="match status" value="1"/>
</dbReference>
<sequence length="135" mass="14736">METNDITGTIVDAAMKVHTTLGPGLLESAYEACLTYELRDRGLNVQSQVGLPVVYGEIHIDVGYRVDLLVEKSVIVELKAVTALLAIHEAQLLSYLRLSGCHVGLLLNFHVPRLKDGIKRIINGHGILPSPRGRS</sequence>
<gene>
    <name evidence="1" type="ORF">Pan216_22340</name>
</gene>
<dbReference type="AlphaFoldDB" id="A0A518B324"/>
<name>A0A518B324_9BACT</name>
<dbReference type="Pfam" id="PF13366">
    <property type="entry name" value="PDDEXK_3"/>
    <property type="match status" value="1"/>
</dbReference>
<dbReference type="OrthoDB" id="9806869at2"/>
<protein>
    <recommendedName>
        <fullName evidence="3">GxxExxY protein</fullName>
    </recommendedName>
</protein>
<evidence type="ECO:0008006" key="3">
    <source>
        <dbReference type="Google" id="ProtNLM"/>
    </source>
</evidence>
<evidence type="ECO:0000313" key="1">
    <source>
        <dbReference type="EMBL" id="QDU61378.1"/>
    </source>
</evidence>
<dbReference type="Proteomes" id="UP000317093">
    <property type="component" value="Chromosome"/>
</dbReference>
<organism evidence="1 2">
    <name type="scientific">Kolteria novifilia</name>
    <dbReference type="NCBI Taxonomy" id="2527975"/>
    <lineage>
        <taxon>Bacteria</taxon>
        <taxon>Pseudomonadati</taxon>
        <taxon>Planctomycetota</taxon>
        <taxon>Planctomycetia</taxon>
        <taxon>Kolteriales</taxon>
        <taxon>Kolteriaceae</taxon>
        <taxon>Kolteria</taxon>
    </lineage>
</organism>
<dbReference type="EMBL" id="CP036279">
    <property type="protein sequence ID" value="QDU61378.1"/>
    <property type="molecule type" value="Genomic_DNA"/>
</dbReference>
<proteinExistence type="predicted"/>
<dbReference type="KEGG" id="knv:Pan216_22340"/>
<reference evidence="1 2" key="1">
    <citation type="submission" date="2019-02" db="EMBL/GenBank/DDBJ databases">
        <title>Deep-cultivation of Planctomycetes and their phenomic and genomic characterization uncovers novel biology.</title>
        <authorList>
            <person name="Wiegand S."/>
            <person name="Jogler M."/>
            <person name="Boedeker C."/>
            <person name="Pinto D."/>
            <person name="Vollmers J."/>
            <person name="Rivas-Marin E."/>
            <person name="Kohn T."/>
            <person name="Peeters S.H."/>
            <person name="Heuer A."/>
            <person name="Rast P."/>
            <person name="Oberbeckmann S."/>
            <person name="Bunk B."/>
            <person name="Jeske O."/>
            <person name="Meyerdierks A."/>
            <person name="Storesund J.E."/>
            <person name="Kallscheuer N."/>
            <person name="Luecker S."/>
            <person name="Lage O.M."/>
            <person name="Pohl T."/>
            <person name="Merkel B.J."/>
            <person name="Hornburger P."/>
            <person name="Mueller R.-W."/>
            <person name="Bruemmer F."/>
            <person name="Labrenz M."/>
            <person name="Spormann A.M."/>
            <person name="Op den Camp H."/>
            <person name="Overmann J."/>
            <person name="Amann R."/>
            <person name="Jetten M.S.M."/>
            <person name="Mascher T."/>
            <person name="Medema M.H."/>
            <person name="Devos D.P."/>
            <person name="Kaster A.-K."/>
            <person name="Ovreas L."/>
            <person name="Rohde M."/>
            <person name="Galperin M.Y."/>
            <person name="Jogler C."/>
        </authorList>
    </citation>
    <scope>NUCLEOTIDE SEQUENCE [LARGE SCALE GENOMIC DNA]</scope>
    <source>
        <strain evidence="1 2">Pan216</strain>
    </source>
</reference>
<dbReference type="RefSeq" id="WP_145257977.1">
    <property type="nucleotide sequence ID" value="NZ_CP036279.1"/>
</dbReference>